<organism evidence="2 3">
    <name type="scientific">Priestia endophytica DSM 13796</name>
    <dbReference type="NCBI Taxonomy" id="1121089"/>
    <lineage>
        <taxon>Bacteria</taxon>
        <taxon>Bacillati</taxon>
        <taxon>Bacillota</taxon>
        <taxon>Bacilli</taxon>
        <taxon>Bacillales</taxon>
        <taxon>Bacillaceae</taxon>
        <taxon>Priestia</taxon>
    </lineage>
</organism>
<comment type="caution">
    <text evidence="2">The sequence shown here is derived from an EMBL/GenBank/DDBJ whole genome shotgun (WGS) entry which is preliminary data.</text>
</comment>
<dbReference type="InterPro" id="IPR029058">
    <property type="entry name" value="AB_hydrolase_fold"/>
</dbReference>
<accession>A0A1I6BS41</accession>
<keyword evidence="1" id="KW-1133">Transmembrane helix</keyword>
<gene>
    <name evidence="2" type="ORF">SAMN02745910_04093</name>
</gene>
<keyword evidence="3" id="KW-1185">Reference proteome</keyword>
<protein>
    <recommendedName>
        <fullName evidence="4">Glycosyl transferase family 2</fullName>
    </recommendedName>
</protein>
<dbReference type="Proteomes" id="UP000182762">
    <property type="component" value="Unassembled WGS sequence"/>
</dbReference>
<evidence type="ECO:0000313" key="3">
    <source>
        <dbReference type="Proteomes" id="UP000182762"/>
    </source>
</evidence>
<feature type="transmembrane region" description="Helical" evidence="1">
    <location>
        <begin position="131"/>
        <end position="150"/>
    </location>
</feature>
<reference evidence="2 3" key="1">
    <citation type="submission" date="2016-10" db="EMBL/GenBank/DDBJ databases">
        <authorList>
            <person name="Varghese N."/>
            <person name="Submissions S."/>
        </authorList>
    </citation>
    <scope>NUCLEOTIDE SEQUENCE [LARGE SCALE GENOMIC DNA]</scope>
    <source>
        <strain evidence="2 3">DSM 13796</strain>
    </source>
</reference>
<dbReference type="SUPFAM" id="SSF53474">
    <property type="entry name" value="alpha/beta-Hydrolases"/>
    <property type="match status" value="1"/>
</dbReference>
<dbReference type="RefSeq" id="WP_061802593.1">
    <property type="nucleotide sequence ID" value="NZ_FOXX01000013.1"/>
</dbReference>
<dbReference type="GeneID" id="93712658"/>
<dbReference type="EMBL" id="FOXX01000013">
    <property type="protein sequence ID" value="SFQ83732.1"/>
    <property type="molecule type" value="Genomic_DNA"/>
</dbReference>
<keyword evidence="1" id="KW-0812">Transmembrane</keyword>
<evidence type="ECO:0000256" key="1">
    <source>
        <dbReference type="SAM" id="Phobius"/>
    </source>
</evidence>
<name>A0A1I6BS41_9BACI</name>
<keyword evidence="1" id="KW-0472">Membrane</keyword>
<proteinExistence type="predicted"/>
<evidence type="ECO:0008006" key="4">
    <source>
        <dbReference type="Google" id="ProtNLM"/>
    </source>
</evidence>
<evidence type="ECO:0000313" key="2">
    <source>
        <dbReference type="EMBL" id="SFQ83732.1"/>
    </source>
</evidence>
<sequence>MLDKYRKIQIDFTEFDSLYIPLDVPVILEIDWRGVSYEFLIKLKSGEKNMLVLGSGGGANMEMPNGPPYFQRHSWMGDFKDSVIYYNDPTLYLGELPLGWGQGTAERFYLEEIALILLKLFKKLQYEAKDVVFYGSSGGGFMSMILAGYIRGSKALVNNPQTCLTRWLKTPVQSVFNLSYQGLTNEEIVNRFGNRINVVQFFKSRKYVPEIYYLQNGACEFDVTNHLIPFLDELQHMDEKYEVKNVKIDLYYNKKMGHAALGKPETVLYTQKIRKN</sequence>